<dbReference type="EMBL" id="HG806107">
    <property type="protein sequence ID" value="CDW57019.1"/>
    <property type="molecule type" value="Genomic_DNA"/>
</dbReference>
<name>A0A077ZB00_TRITR</name>
<proteinExistence type="predicted"/>
<dbReference type="AlphaFoldDB" id="A0A077ZB00"/>
<protein>
    <submittedName>
        <fullName evidence="2">Uncharacterized protein</fullName>
    </submittedName>
</protein>
<reference evidence="2" key="1">
    <citation type="submission" date="2014-01" db="EMBL/GenBank/DDBJ databases">
        <authorList>
            <person name="Aslett M."/>
        </authorList>
    </citation>
    <scope>NUCLEOTIDE SEQUENCE</scope>
</reference>
<evidence type="ECO:0000256" key="1">
    <source>
        <dbReference type="SAM" id="Phobius"/>
    </source>
</evidence>
<sequence>MVDLDGDVPYGHKISNSVFLIPAVIVVSLIGFVVYKLIYILKERKRKAQEKKKNKEKRK</sequence>
<dbReference type="OrthoDB" id="6284896at2759"/>
<keyword evidence="1" id="KW-1133">Transmembrane helix</keyword>
<keyword evidence="1" id="KW-0472">Membrane</keyword>
<accession>A0A077ZB00</accession>
<evidence type="ECO:0000313" key="3">
    <source>
        <dbReference type="Proteomes" id="UP000030665"/>
    </source>
</evidence>
<gene>
    <name evidence="2" type="ORF">TTRE_0000530201</name>
</gene>
<evidence type="ECO:0000313" key="2">
    <source>
        <dbReference type="EMBL" id="CDW57019.1"/>
    </source>
</evidence>
<dbReference type="Proteomes" id="UP000030665">
    <property type="component" value="Unassembled WGS sequence"/>
</dbReference>
<keyword evidence="1" id="KW-0812">Transmembrane</keyword>
<organism evidence="2 3">
    <name type="scientific">Trichuris trichiura</name>
    <name type="common">Whipworm</name>
    <name type="synonym">Trichocephalus trichiurus</name>
    <dbReference type="NCBI Taxonomy" id="36087"/>
    <lineage>
        <taxon>Eukaryota</taxon>
        <taxon>Metazoa</taxon>
        <taxon>Ecdysozoa</taxon>
        <taxon>Nematoda</taxon>
        <taxon>Enoplea</taxon>
        <taxon>Dorylaimia</taxon>
        <taxon>Trichinellida</taxon>
        <taxon>Trichuridae</taxon>
        <taxon>Trichuris</taxon>
    </lineage>
</organism>
<keyword evidence="3" id="KW-1185">Reference proteome</keyword>
<reference evidence="2" key="2">
    <citation type="submission" date="2014-03" db="EMBL/GenBank/DDBJ databases">
        <title>The whipworm genome and dual-species transcriptomics of an intimate host-pathogen interaction.</title>
        <authorList>
            <person name="Foth B.J."/>
            <person name="Tsai I.J."/>
            <person name="Reid A.J."/>
            <person name="Bancroft A.J."/>
            <person name="Nichol S."/>
            <person name="Tracey A."/>
            <person name="Holroyd N."/>
            <person name="Cotton J.A."/>
            <person name="Stanley E.J."/>
            <person name="Zarowiecki M."/>
            <person name="Liu J.Z."/>
            <person name="Huckvale T."/>
            <person name="Cooper P.J."/>
            <person name="Grencis R.K."/>
            <person name="Berriman M."/>
        </authorList>
    </citation>
    <scope>NUCLEOTIDE SEQUENCE [LARGE SCALE GENOMIC DNA]</scope>
</reference>
<feature type="transmembrane region" description="Helical" evidence="1">
    <location>
        <begin position="20"/>
        <end position="41"/>
    </location>
</feature>